<dbReference type="SUPFAM" id="SSF55347">
    <property type="entry name" value="Glyceraldehyde-3-phosphate dehydrogenase-like, C-terminal domain"/>
    <property type="match status" value="1"/>
</dbReference>
<dbReference type="PANTHER" id="PTHR22604:SF105">
    <property type="entry name" value="TRANS-1,2-DIHYDROBENZENE-1,2-DIOL DEHYDROGENASE"/>
    <property type="match status" value="1"/>
</dbReference>
<dbReference type="InterPro" id="IPR055170">
    <property type="entry name" value="GFO_IDH_MocA-like_dom"/>
</dbReference>
<accession>A0ABV7WAR8</accession>
<keyword evidence="6" id="KW-1185">Reference proteome</keyword>
<feature type="domain" description="GFO/IDH/MocA-like oxidoreductase" evidence="4">
    <location>
        <begin position="130"/>
        <end position="247"/>
    </location>
</feature>
<protein>
    <submittedName>
        <fullName evidence="5">Gfo/Idh/MocA family protein</fullName>
    </submittedName>
</protein>
<reference evidence="6" key="1">
    <citation type="journal article" date="2019" name="Int. J. Syst. Evol. Microbiol.">
        <title>The Global Catalogue of Microorganisms (GCM) 10K type strain sequencing project: providing services to taxonomists for standard genome sequencing and annotation.</title>
        <authorList>
            <consortium name="The Broad Institute Genomics Platform"/>
            <consortium name="The Broad Institute Genome Sequencing Center for Infectious Disease"/>
            <person name="Wu L."/>
            <person name="Ma J."/>
        </authorList>
    </citation>
    <scope>NUCLEOTIDE SEQUENCE [LARGE SCALE GENOMIC DNA]</scope>
    <source>
        <strain evidence="6">KCTC 42501</strain>
    </source>
</reference>
<dbReference type="InterPro" id="IPR050984">
    <property type="entry name" value="Gfo/Idh/MocA_domain"/>
</dbReference>
<sequence length="334" mass="35812">MKPVVWGVLSTAKIGIEKVIPEMLASPLVELRAIASRSLPSAQAAAGQLGIQQAYGSYEDLLADPAIEAIYNPLPNHLHVPLTLQAAAAGKHVLCEKPFALSADEALTVQAAATRVHIEEAFMVRHHPQWQRARELVRTGRIGTPRAVQVFFSYFNDDGANIRNQAAIGGGALYDIGCYAVLAGRYLFEAEPLRVVSLVDRDPAMGVDRLTSALLDFGGGRQVSFTVSTQSVPFQRVQVVGTTGRIELFIPFNAARGGQMRLALDEGGALDGSGVTVETLPAAEQYRLEVEAFSRRVRAGTPPDASGLGDAVAQARVIDALWQSERSGGWKSVE</sequence>
<dbReference type="EMBL" id="JBHRXX010000010">
    <property type="protein sequence ID" value="MFC3686537.1"/>
    <property type="molecule type" value="Genomic_DNA"/>
</dbReference>
<organism evidence="5 6">
    <name type="scientific">Hydrogenophaga luteola</name>
    <dbReference type="NCBI Taxonomy" id="1591122"/>
    <lineage>
        <taxon>Bacteria</taxon>
        <taxon>Pseudomonadati</taxon>
        <taxon>Pseudomonadota</taxon>
        <taxon>Betaproteobacteria</taxon>
        <taxon>Burkholderiales</taxon>
        <taxon>Comamonadaceae</taxon>
        <taxon>Hydrogenophaga</taxon>
    </lineage>
</organism>
<comment type="similarity">
    <text evidence="1">Belongs to the Gfo/Idh/MocA family.</text>
</comment>
<dbReference type="Pfam" id="PF01408">
    <property type="entry name" value="GFO_IDH_MocA"/>
    <property type="match status" value="1"/>
</dbReference>
<dbReference type="Proteomes" id="UP001595729">
    <property type="component" value="Unassembled WGS sequence"/>
</dbReference>
<dbReference type="InterPro" id="IPR000683">
    <property type="entry name" value="Gfo/Idh/MocA-like_OxRdtase_N"/>
</dbReference>
<dbReference type="InterPro" id="IPR036291">
    <property type="entry name" value="NAD(P)-bd_dom_sf"/>
</dbReference>
<evidence type="ECO:0000259" key="4">
    <source>
        <dbReference type="Pfam" id="PF22725"/>
    </source>
</evidence>
<dbReference type="Gene3D" id="3.30.360.10">
    <property type="entry name" value="Dihydrodipicolinate Reductase, domain 2"/>
    <property type="match status" value="1"/>
</dbReference>
<dbReference type="SUPFAM" id="SSF51735">
    <property type="entry name" value="NAD(P)-binding Rossmann-fold domains"/>
    <property type="match status" value="1"/>
</dbReference>
<comment type="caution">
    <text evidence="5">The sequence shown here is derived from an EMBL/GenBank/DDBJ whole genome shotgun (WGS) entry which is preliminary data.</text>
</comment>
<dbReference type="Gene3D" id="3.40.50.720">
    <property type="entry name" value="NAD(P)-binding Rossmann-like Domain"/>
    <property type="match status" value="1"/>
</dbReference>
<dbReference type="PANTHER" id="PTHR22604">
    <property type="entry name" value="OXIDOREDUCTASES"/>
    <property type="match status" value="1"/>
</dbReference>
<gene>
    <name evidence="5" type="ORF">ACFOPI_23290</name>
</gene>
<name>A0ABV7WAR8_9BURK</name>
<dbReference type="Pfam" id="PF22725">
    <property type="entry name" value="GFO_IDH_MocA_C3"/>
    <property type="match status" value="1"/>
</dbReference>
<proteinExistence type="inferred from homology"/>
<evidence type="ECO:0000259" key="3">
    <source>
        <dbReference type="Pfam" id="PF01408"/>
    </source>
</evidence>
<evidence type="ECO:0000256" key="1">
    <source>
        <dbReference type="ARBA" id="ARBA00010928"/>
    </source>
</evidence>
<evidence type="ECO:0000313" key="6">
    <source>
        <dbReference type="Proteomes" id="UP001595729"/>
    </source>
</evidence>
<evidence type="ECO:0000256" key="2">
    <source>
        <dbReference type="ARBA" id="ARBA00023002"/>
    </source>
</evidence>
<evidence type="ECO:0000313" key="5">
    <source>
        <dbReference type="EMBL" id="MFC3686537.1"/>
    </source>
</evidence>
<feature type="domain" description="Gfo/Idh/MocA-like oxidoreductase N-terminal" evidence="3">
    <location>
        <begin position="17"/>
        <end position="115"/>
    </location>
</feature>
<keyword evidence="2" id="KW-0560">Oxidoreductase</keyword>
<dbReference type="RefSeq" id="WP_382179524.1">
    <property type="nucleotide sequence ID" value="NZ_JBHRXX010000010.1"/>
</dbReference>